<accession>A0A150H7M5</accession>
<organism evidence="13 14">
    <name type="scientific">Brevibacterium ravenspurgense</name>
    <dbReference type="NCBI Taxonomy" id="479117"/>
    <lineage>
        <taxon>Bacteria</taxon>
        <taxon>Bacillati</taxon>
        <taxon>Actinomycetota</taxon>
        <taxon>Actinomycetes</taxon>
        <taxon>Micrococcales</taxon>
        <taxon>Brevibacteriaceae</taxon>
        <taxon>Brevibacterium</taxon>
    </lineage>
</organism>
<evidence type="ECO:0000256" key="5">
    <source>
        <dbReference type="ARBA" id="ARBA00022679"/>
    </source>
</evidence>
<evidence type="ECO:0000313" key="13">
    <source>
        <dbReference type="EMBL" id="KXZ58096.1"/>
    </source>
</evidence>
<dbReference type="AlphaFoldDB" id="A0A150H7M5"/>
<dbReference type="Gene3D" id="3.30.63.10">
    <property type="entry name" value="Guanylate Kinase phosphate binding domain"/>
    <property type="match status" value="1"/>
</dbReference>
<evidence type="ECO:0000256" key="4">
    <source>
        <dbReference type="ARBA" id="ARBA00016296"/>
    </source>
</evidence>
<dbReference type="SUPFAM" id="SSF52540">
    <property type="entry name" value="P-loop containing nucleoside triphosphate hydrolases"/>
    <property type="match status" value="1"/>
</dbReference>
<dbReference type="InterPro" id="IPR008144">
    <property type="entry name" value="Guanylate_kin-like_dom"/>
</dbReference>
<dbReference type="PANTHER" id="PTHR23117">
    <property type="entry name" value="GUANYLATE KINASE-RELATED"/>
    <property type="match status" value="1"/>
</dbReference>
<dbReference type="GO" id="GO:0005524">
    <property type="term" value="F:ATP binding"/>
    <property type="evidence" value="ECO:0007669"/>
    <property type="project" value="UniProtKB-UniRule"/>
</dbReference>
<reference evidence="13 14" key="1">
    <citation type="submission" date="2016-01" db="EMBL/GenBank/DDBJ databases">
        <title>Use of Whole Genome Sequencing to ascertain that Brevibacterium massiliense (Roux, Raoult 2009) is a later heterotypic synonym of Brevibacterium ravenspurgense (Mages 2008).</title>
        <authorList>
            <person name="Bernier A.-M."/>
            <person name="Burdz T."/>
            <person name="Huynh C."/>
            <person name="Pachecho A.L."/>
            <person name="Wiebe D."/>
            <person name="Bonner C."/>
            <person name="Bernard K."/>
        </authorList>
    </citation>
    <scope>NUCLEOTIDE SEQUENCE [LARGE SCALE GENOMIC DNA]</scope>
    <source>
        <strain evidence="13 14">CCUG56047</strain>
    </source>
</reference>
<dbReference type="GO" id="GO:0005829">
    <property type="term" value="C:cytosol"/>
    <property type="evidence" value="ECO:0007669"/>
    <property type="project" value="TreeGrafter"/>
</dbReference>
<dbReference type="EMBL" id="LQQC01000010">
    <property type="protein sequence ID" value="KXZ58096.1"/>
    <property type="molecule type" value="Genomic_DNA"/>
</dbReference>
<dbReference type="HAMAP" id="MF_00328">
    <property type="entry name" value="Guanylate_kinase"/>
    <property type="match status" value="1"/>
</dbReference>
<evidence type="ECO:0000256" key="7">
    <source>
        <dbReference type="ARBA" id="ARBA00022777"/>
    </source>
</evidence>
<keyword evidence="5 11" id="KW-0808">Transferase</keyword>
<dbReference type="PANTHER" id="PTHR23117:SF13">
    <property type="entry name" value="GUANYLATE KINASE"/>
    <property type="match status" value="1"/>
</dbReference>
<dbReference type="Gene3D" id="3.40.50.300">
    <property type="entry name" value="P-loop containing nucleotide triphosphate hydrolases"/>
    <property type="match status" value="1"/>
</dbReference>
<proteinExistence type="inferred from homology"/>
<evidence type="ECO:0000256" key="3">
    <source>
        <dbReference type="ARBA" id="ARBA00012961"/>
    </source>
</evidence>
<feature type="domain" description="Guanylate kinase-like" evidence="12">
    <location>
        <begin position="15"/>
        <end position="194"/>
    </location>
</feature>
<comment type="caution">
    <text evidence="13">The sequence shown here is derived from an EMBL/GenBank/DDBJ whole genome shotgun (WGS) entry which is preliminary data.</text>
</comment>
<comment type="catalytic activity">
    <reaction evidence="10 11">
        <text>GMP + ATP = GDP + ADP</text>
        <dbReference type="Rhea" id="RHEA:20780"/>
        <dbReference type="ChEBI" id="CHEBI:30616"/>
        <dbReference type="ChEBI" id="CHEBI:58115"/>
        <dbReference type="ChEBI" id="CHEBI:58189"/>
        <dbReference type="ChEBI" id="CHEBI:456216"/>
        <dbReference type="EC" id="2.7.4.8"/>
    </reaction>
</comment>
<dbReference type="PROSITE" id="PS50052">
    <property type="entry name" value="GUANYLATE_KINASE_2"/>
    <property type="match status" value="1"/>
</dbReference>
<feature type="binding site" evidence="11">
    <location>
        <begin position="22"/>
        <end position="29"/>
    </location>
    <ligand>
        <name>ATP</name>
        <dbReference type="ChEBI" id="CHEBI:30616"/>
    </ligand>
</feature>
<evidence type="ECO:0000259" key="12">
    <source>
        <dbReference type="PROSITE" id="PS50052"/>
    </source>
</evidence>
<dbReference type="PROSITE" id="PS00856">
    <property type="entry name" value="GUANYLATE_KINASE_1"/>
    <property type="match status" value="1"/>
</dbReference>
<keyword evidence="6 11" id="KW-0547">Nucleotide-binding</keyword>
<evidence type="ECO:0000256" key="9">
    <source>
        <dbReference type="ARBA" id="ARBA00030128"/>
    </source>
</evidence>
<protein>
    <recommendedName>
        <fullName evidence="4 11">Guanylate kinase</fullName>
        <ecNumber evidence="3 11">2.7.4.8</ecNumber>
    </recommendedName>
    <alternativeName>
        <fullName evidence="9 11">GMP kinase</fullName>
    </alternativeName>
</protein>
<comment type="function">
    <text evidence="1 11">Essential for recycling GMP and indirectly, cGMP.</text>
</comment>
<keyword evidence="14" id="KW-1185">Reference proteome</keyword>
<dbReference type="CDD" id="cd00071">
    <property type="entry name" value="GMPK"/>
    <property type="match status" value="1"/>
</dbReference>
<dbReference type="EC" id="2.7.4.8" evidence="3 11"/>
<dbReference type="FunFam" id="3.30.63.10:FF:000002">
    <property type="entry name" value="Guanylate kinase 1"/>
    <property type="match status" value="1"/>
</dbReference>
<dbReference type="Pfam" id="PF00625">
    <property type="entry name" value="Guanylate_kin"/>
    <property type="match status" value="1"/>
</dbReference>
<dbReference type="NCBIfam" id="TIGR03263">
    <property type="entry name" value="guanyl_kin"/>
    <property type="match status" value="1"/>
</dbReference>
<gene>
    <name evidence="11 13" type="primary">gmk</name>
    <name evidence="13" type="ORF">Bravens_01132</name>
</gene>
<dbReference type="InterPro" id="IPR008145">
    <property type="entry name" value="GK/Ca_channel_bsu"/>
</dbReference>
<evidence type="ECO:0000256" key="1">
    <source>
        <dbReference type="ARBA" id="ARBA00003531"/>
    </source>
</evidence>
<evidence type="ECO:0000256" key="2">
    <source>
        <dbReference type="ARBA" id="ARBA00005790"/>
    </source>
</evidence>
<dbReference type="InterPro" id="IPR027417">
    <property type="entry name" value="P-loop_NTPase"/>
</dbReference>
<dbReference type="InterPro" id="IPR017665">
    <property type="entry name" value="Guanylate_kinase"/>
</dbReference>
<comment type="similarity">
    <text evidence="2 11">Belongs to the guanylate kinase family.</text>
</comment>
<dbReference type="PATRIC" id="fig|479117.4.peg.1129"/>
<dbReference type="GO" id="GO:0004385">
    <property type="term" value="F:GMP kinase activity"/>
    <property type="evidence" value="ECO:0007669"/>
    <property type="project" value="UniProtKB-UniRule"/>
</dbReference>
<dbReference type="Proteomes" id="UP000243589">
    <property type="component" value="Unassembled WGS sequence"/>
</dbReference>
<evidence type="ECO:0000256" key="11">
    <source>
        <dbReference type="HAMAP-Rule" id="MF_00328"/>
    </source>
</evidence>
<evidence type="ECO:0000256" key="6">
    <source>
        <dbReference type="ARBA" id="ARBA00022741"/>
    </source>
</evidence>
<dbReference type="InterPro" id="IPR020590">
    <property type="entry name" value="Guanylate_kinase_CS"/>
</dbReference>
<sequence length="201" mass="22190">MYTSEPRYWRNLSEPVLTVLTGPSAVGKGTVVQHAKNSADRMWLSVSATTRDPRPGEVDGVHYRFVTDAEFDDLIDAGKMLEYAVVHGHHRYGTPSDPVEQALADGLAPLLEIDLDGARQVREHAPNARFVFMAPPSWDELVRRLTGRGTETPEQIARRLETARTELAAQDEFDHVIVNTDVSAAAAELVDLMGLSSDTPR</sequence>
<evidence type="ECO:0000313" key="14">
    <source>
        <dbReference type="Proteomes" id="UP000243589"/>
    </source>
</evidence>
<keyword evidence="7 11" id="KW-0418">Kinase</keyword>
<evidence type="ECO:0000256" key="8">
    <source>
        <dbReference type="ARBA" id="ARBA00022840"/>
    </source>
</evidence>
<comment type="subcellular location">
    <subcellularLocation>
        <location evidence="11">Cytoplasm</location>
    </subcellularLocation>
</comment>
<dbReference type="SMART" id="SM00072">
    <property type="entry name" value="GuKc"/>
    <property type="match status" value="1"/>
</dbReference>
<evidence type="ECO:0000256" key="10">
    <source>
        <dbReference type="ARBA" id="ARBA00048594"/>
    </source>
</evidence>
<name>A0A150H7M5_9MICO</name>
<keyword evidence="8 11" id="KW-0067">ATP-binding</keyword>
<keyword evidence="11" id="KW-0963">Cytoplasm</keyword>